<sequence length="514" mass="62547">MDLNNTSKKYEDNTKLFFEELNKKKCNINKLKSLSKDGIYLSEPLFYYDNIKYDESVIDISFENRQLMRIYNEKQFFRLKDLVTNANNIPNHYRYYATFVIPDEYFIKLLISNLDCKYWECFEYSGFFGECFNTNVLLYYFYKWNYTSAYVVTLFNNEGKLSVDEIIIILFTNFFYLHENNNFMNIEKYISRDILINSIIENFGKDKRVLEFIVNTFTEKVECYNYFRIPLYYPFSVIKYFSEKIFKPNYLIYGFVVDREYDKDVKIKSNIIFSDKLLSDPYFSNIVWKYENFLNKYNEALSFSHFYTIFNIDNFSKNYTDIYQNCNLYFLWYDNKDLFNSKINNDFCKLERFSGPKFFYEINEDYGTKYYNIIYKKTIKYINTYLKEDNISKILNNPNNIFKLCPKIYSVKLYNLIIKIFVICILLEQKEPLIVILTLIYIMIMDDNFNMDTSINQNYIVIYFDDKEYGVRNDNEDFNKFILNDAFYDALQYIYGSNLKTHRIWKHILWIDSS</sequence>
<evidence type="ECO:0000313" key="1">
    <source>
        <dbReference type="EMBL" id="ORX82340.1"/>
    </source>
</evidence>
<proteinExistence type="predicted"/>
<name>A0A1Y1X9A8_9FUNG</name>
<dbReference type="EMBL" id="MCFG01000097">
    <property type="protein sequence ID" value="ORX82340.1"/>
    <property type="molecule type" value="Genomic_DNA"/>
</dbReference>
<organism evidence="1 2">
    <name type="scientific">Anaeromyces robustus</name>
    <dbReference type="NCBI Taxonomy" id="1754192"/>
    <lineage>
        <taxon>Eukaryota</taxon>
        <taxon>Fungi</taxon>
        <taxon>Fungi incertae sedis</taxon>
        <taxon>Chytridiomycota</taxon>
        <taxon>Chytridiomycota incertae sedis</taxon>
        <taxon>Neocallimastigomycetes</taxon>
        <taxon>Neocallimastigales</taxon>
        <taxon>Neocallimastigaceae</taxon>
        <taxon>Anaeromyces</taxon>
    </lineage>
</organism>
<reference evidence="1 2" key="1">
    <citation type="submission" date="2016-08" db="EMBL/GenBank/DDBJ databases">
        <title>A Parts List for Fungal Cellulosomes Revealed by Comparative Genomics.</title>
        <authorList>
            <consortium name="DOE Joint Genome Institute"/>
            <person name="Haitjema C.H."/>
            <person name="Gilmore S.P."/>
            <person name="Henske J.K."/>
            <person name="Solomon K.V."/>
            <person name="De Groot R."/>
            <person name="Kuo A."/>
            <person name="Mondo S.J."/>
            <person name="Salamov A.A."/>
            <person name="Labutti K."/>
            <person name="Zhao Z."/>
            <person name="Chiniquy J."/>
            <person name="Barry K."/>
            <person name="Brewer H.M."/>
            <person name="Purvine S.O."/>
            <person name="Wright A.T."/>
            <person name="Boxma B."/>
            <person name="Van Alen T."/>
            <person name="Hackstein J.H."/>
            <person name="Baker S.E."/>
            <person name="Grigoriev I.V."/>
            <person name="O'Malley M.A."/>
        </authorList>
    </citation>
    <scope>NUCLEOTIDE SEQUENCE [LARGE SCALE GENOMIC DNA]</scope>
    <source>
        <strain evidence="1 2">S4</strain>
    </source>
</reference>
<dbReference type="AlphaFoldDB" id="A0A1Y1X9A8"/>
<reference evidence="1 2" key="2">
    <citation type="submission" date="2016-08" db="EMBL/GenBank/DDBJ databases">
        <title>Pervasive Adenine N6-methylation of Active Genes in Fungi.</title>
        <authorList>
            <consortium name="DOE Joint Genome Institute"/>
            <person name="Mondo S.J."/>
            <person name="Dannebaum R.O."/>
            <person name="Kuo R.C."/>
            <person name="Labutti K."/>
            <person name="Haridas S."/>
            <person name="Kuo A."/>
            <person name="Salamov A."/>
            <person name="Ahrendt S.R."/>
            <person name="Lipzen A."/>
            <person name="Sullivan W."/>
            <person name="Andreopoulos W.B."/>
            <person name="Clum A."/>
            <person name="Lindquist E."/>
            <person name="Daum C."/>
            <person name="Ramamoorthy G.K."/>
            <person name="Gryganskyi A."/>
            <person name="Culley D."/>
            <person name="Magnuson J.K."/>
            <person name="James T.Y."/>
            <person name="O'Malley M.A."/>
            <person name="Stajich J.E."/>
            <person name="Spatafora J.W."/>
            <person name="Visel A."/>
            <person name="Grigoriev I.V."/>
        </authorList>
    </citation>
    <scope>NUCLEOTIDE SEQUENCE [LARGE SCALE GENOMIC DNA]</scope>
    <source>
        <strain evidence="1 2">S4</strain>
    </source>
</reference>
<gene>
    <name evidence="1" type="ORF">BCR32DRAFT_309344</name>
</gene>
<keyword evidence="2" id="KW-1185">Reference proteome</keyword>
<protein>
    <submittedName>
        <fullName evidence="1">Uncharacterized protein</fullName>
    </submittedName>
</protein>
<evidence type="ECO:0000313" key="2">
    <source>
        <dbReference type="Proteomes" id="UP000193944"/>
    </source>
</evidence>
<accession>A0A1Y1X9A8</accession>
<dbReference type="Proteomes" id="UP000193944">
    <property type="component" value="Unassembled WGS sequence"/>
</dbReference>
<comment type="caution">
    <text evidence="1">The sequence shown here is derived from an EMBL/GenBank/DDBJ whole genome shotgun (WGS) entry which is preliminary data.</text>
</comment>